<sequence>MCPQHEEVPVWALEMDREMSQQRMQTLQLPVAEKHKAHAACSDLSTTASSGTRGDLSSSFSFAGCSSVLDEDRVERKHRLQEFVIELGQAEPCQWKRECEMGVMSCSSSICSFHPCNSAFRRGVSSGDDLIDLAMAEFRSTTASEDDIADLRGLDSDDEDEY</sequence>
<keyword evidence="2" id="KW-1185">Reference proteome</keyword>
<accession>A0A812K531</accession>
<comment type="caution">
    <text evidence="1">The sequence shown here is derived from an EMBL/GenBank/DDBJ whole genome shotgun (WGS) entry which is preliminary data.</text>
</comment>
<dbReference type="Proteomes" id="UP000604046">
    <property type="component" value="Unassembled WGS sequence"/>
</dbReference>
<evidence type="ECO:0000313" key="2">
    <source>
        <dbReference type="Proteomes" id="UP000604046"/>
    </source>
</evidence>
<proteinExistence type="predicted"/>
<name>A0A812K531_9DINO</name>
<dbReference type="AlphaFoldDB" id="A0A812K531"/>
<evidence type="ECO:0000313" key="1">
    <source>
        <dbReference type="EMBL" id="CAE7220645.1"/>
    </source>
</evidence>
<gene>
    <name evidence="1" type="ORF">SNAT2548_LOCUS8073</name>
</gene>
<dbReference type="OrthoDB" id="444320at2759"/>
<protein>
    <submittedName>
        <fullName evidence="1">Uncharacterized protein</fullName>
    </submittedName>
</protein>
<reference evidence="1" key="1">
    <citation type="submission" date="2021-02" db="EMBL/GenBank/DDBJ databases">
        <authorList>
            <person name="Dougan E. K."/>
            <person name="Rhodes N."/>
            <person name="Thang M."/>
            <person name="Chan C."/>
        </authorList>
    </citation>
    <scope>NUCLEOTIDE SEQUENCE</scope>
</reference>
<organism evidence="1 2">
    <name type="scientific">Symbiodinium natans</name>
    <dbReference type="NCBI Taxonomy" id="878477"/>
    <lineage>
        <taxon>Eukaryota</taxon>
        <taxon>Sar</taxon>
        <taxon>Alveolata</taxon>
        <taxon>Dinophyceae</taxon>
        <taxon>Suessiales</taxon>
        <taxon>Symbiodiniaceae</taxon>
        <taxon>Symbiodinium</taxon>
    </lineage>
</organism>
<dbReference type="EMBL" id="CAJNDS010000582">
    <property type="protein sequence ID" value="CAE7220645.1"/>
    <property type="molecule type" value="Genomic_DNA"/>
</dbReference>